<comment type="caution">
    <text evidence="10">Lacks conserved residue(s) required for the propagation of feature annotation.</text>
</comment>
<dbReference type="InterPro" id="IPR034291">
    <property type="entry name" value="TMP_synthase"/>
</dbReference>
<dbReference type="PANTHER" id="PTHR20857:SF23">
    <property type="entry name" value="THIAMINE BIOSYNTHETIC BIFUNCTIONAL ENZYME"/>
    <property type="match status" value="1"/>
</dbReference>
<keyword evidence="15" id="KW-1185">Reference proteome</keyword>
<comment type="caution">
    <text evidence="14">The sequence shown here is derived from an EMBL/GenBank/DDBJ whole genome shotgun (WGS) entry which is preliminary data.</text>
</comment>
<keyword evidence="4 10" id="KW-0479">Metal-binding</keyword>
<accession>A0A0W0Z640</accession>
<dbReference type="AlphaFoldDB" id="A0A0W0Z640"/>
<evidence type="ECO:0000256" key="8">
    <source>
        <dbReference type="ARBA" id="ARBA00047851"/>
    </source>
</evidence>
<comment type="function">
    <text evidence="1 10">Condenses 4-methyl-5-(beta-hydroxyethyl)thiazole monophosphate (THZ-P) and 2-methyl-4-amino-5-hydroxymethyl pyrimidine pyrophosphate (HMP-PP) to form thiamine monophosphate (TMP).</text>
</comment>
<keyword evidence="6 10" id="KW-0784">Thiamine biosynthesis</keyword>
<evidence type="ECO:0000256" key="5">
    <source>
        <dbReference type="ARBA" id="ARBA00022842"/>
    </source>
</evidence>
<comment type="cofactor">
    <cofactor evidence="10">
        <name>Mg(2+)</name>
        <dbReference type="ChEBI" id="CHEBI:18420"/>
    </cofactor>
    <text evidence="10">Binds 1 Mg(2+) ion per subunit.</text>
</comment>
<dbReference type="eggNOG" id="COG0352">
    <property type="taxonomic scope" value="Bacteria"/>
</dbReference>
<dbReference type="RefSeq" id="WP_018575758.1">
    <property type="nucleotide sequence ID" value="NZ_KB892381.1"/>
</dbReference>
<evidence type="ECO:0000256" key="9">
    <source>
        <dbReference type="ARBA" id="ARBA00047883"/>
    </source>
</evidence>
<evidence type="ECO:0000256" key="6">
    <source>
        <dbReference type="ARBA" id="ARBA00022977"/>
    </source>
</evidence>
<dbReference type="InterPro" id="IPR036206">
    <property type="entry name" value="ThiamineP_synth_sf"/>
</dbReference>
<feature type="binding site" evidence="10">
    <location>
        <begin position="38"/>
        <end position="42"/>
    </location>
    <ligand>
        <name>4-amino-2-methyl-5-(diphosphooxymethyl)pyrimidine</name>
        <dbReference type="ChEBI" id="CHEBI:57841"/>
    </ligand>
</feature>
<feature type="binding site" evidence="10">
    <location>
        <position position="166"/>
    </location>
    <ligand>
        <name>2-[(2R,5Z)-2-carboxy-4-methylthiazol-5(2H)-ylidene]ethyl phosphate</name>
        <dbReference type="ChEBI" id="CHEBI:62899"/>
    </ligand>
</feature>
<organism evidence="14 15">
    <name type="scientific">Legionella shakespearei DSM 23087</name>
    <dbReference type="NCBI Taxonomy" id="1122169"/>
    <lineage>
        <taxon>Bacteria</taxon>
        <taxon>Pseudomonadati</taxon>
        <taxon>Pseudomonadota</taxon>
        <taxon>Gammaproteobacteria</taxon>
        <taxon>Legionellales</taxon>
        <taxon>Legionellaceae</taxon>
        <taxon>Legionella</taxon>
    </lineage>
</organism>
<evidence type="ECO:0000256" key="11">
    <source>
        <dbReference type="RuleBase" id="RU003826"/>
    </source>
</evidence>
<comment type="similarity">
    <text evidence="10 11">Belongs to the thiamine-phosphate synthase family.</text>
</comment>
<dbReference type="GO" id="GO:0009228">
    <property type="term" value="P:thiamine biosynthetic process"/>
    <property type="evidence" value="ECO:0007669"/>
    <property type="project" value="UniProtKB-KW"/>
</dbReference>
<name>A0A0W0Z640_9GAMM</name>
<dbReference type="CDD" id="cd00564">
    <property type="entry name" value="TMP_TenI"/>
    <property type="match status" value="1"/>
</dbReference>
<feature type="binding site" evidence="10">
    <location>
        <position position="90"/>
    </location>
    <ligand>
        <name>Mg(2+)</name>
        <dbReference type="ChEBI" id="CHEBI:18420"/>
    </ligand>
</feature>
<comment type="catalytic activity">
    <reaction evidence="9 10 11">
        <text>2-[(2R,5Z)-2-carboxy-4-methylthiazol-5(2H)-ylidene]ethyl phosphate + 4-amino-2-methyl-5-(diphosphooxymethyl)pyrimidine + 2 H(+) = thiamine phosphate + CO2 + diphosphate</text>
        <dbReference type="Rhea" id="RHEA:47844"/>
        <dbReference type="ChEBI" id="CHEBI:15378"/>
        <dbReference type="ChEBI" id="CHEBI:16526"/>
        <dbReference type="ChEBI" id="CHEBI:33019"/>
        <dbReference type="ChEBI" id="CHEBI:37575"/>
        <dbReference type="ChEBI" id="CHEBI:57841"/>
        <dbReference type="ChEBI" id="CHEBI:62899"/>
        <dbReference type="EC" id="2.5.1.3"/>
    </reaction>
</comment>
<dbReference type="Pfam" id="PF02581">
    <property type="entry name" value="TMP-TENI"/>
    <property type="match status" value="1"/>
</dbReference>
<proteinExistence type="inferred from homology"/>
<evidence type="ECO:0000256" key="2">
    <source>
        <dbReference type="ARBA" id="ARBA00005165"/>
    </source>
</evidence>
<dbReference type="EMBL" id="LNYW01000017">
    <property type="protein sequence ID" value="KTD64602.1"/>
    <property type="molecule type" value="Genomic_DNA"/>
</dbReference>
<dbReference type="PANTHER" id="PTHR20857">
    <property type="entry name" value="THIAMINE-PHOSPHATE PYROPHOSPHORYLASE"/>
    <property type="match status" value="1"/>
</dbReference>
<evidence type="ECO:0000313" key="14">
    <source>
        <dbReference type="EMBL" id="KTD64602.1"/>
    </source>
</evidence>
<dbReference type="EC" id="2.5.1.3" evidence="10"/>
<dbReference type="SUPFAM" id="SSF51391">
    <property type="entry name" value="Thiamin phosphate synthase"/>
    <property type="match status" value="1"/>
</dbReference>
<feature type="binding site" evidence="10">
    <location>
        <position position="138"/>
    </location>
    <ligand>
        <name>4-amino-2-methyl-5-(diphosphooxymethyl)pyrimidine</name>
        <dbReference type="ChEBI" id="CHEBI:57841"/>
    </ligand>
</feature>
<dbReference type="GO" id="GO:0000287">
    <property type="term" value="F:magnesium ion binding"/>
    <property type="evidence" value="ECO:0007669"/>
    <property type="project" value="UniProtKB-UniRule"/>
</dbReference>
<dbReference type="OrthoDB" id="9810880at2"/>
<feature type="domain" description="Thiamine phosphate synthase/TenI" evidence="13">
    <location>
        <begin position="8"/>
        <end position="187"/>
    </location>
</feature>
<dbReference type="GO" id="GO:0005737">
    <property type="term" value="C:cytoplasm"/>
    <property type="evidence" value="ECO:0007669"/>
    <property type="project" value="TreeGrafter"/>
</dbReference>
<dbReference type="InterPro" id="IPR013785">
    <property type="entry name" value="Aldolase_TIM"/>
</dbReference>
<keyword evidence="5 10" id="KW-0460">Magnesium</keyword>
<sequence length="213" mass="23026">MNTPFLHLTLVTDKKNTSIPSYLELIQQCIKGGITCVQLREKLIPYEELLFFGRALKSILDKNHIPLIINDHVDLCIELDAAGVHLGQNDGDPIKARALLGPDKIIGISTNTITQVIKANALPIDYLGVGAIFPTENKPDVQTIWGLDGLKQAAQISAHPLVAIGGINENNAQSVIRSGANGIAAIGTFHGAKDPRQITSNLLTTINQAYHDR</sequence>
<dbReference type="HAMAP" id="MF_00097">
    <property type="entry name" value="TMP_synthase"/>
    <property type="match status" value="1"/>
</dbReference>
<feature type="binding site" evidence="10">
    <location>
        <position position="71"/>
    </location>
    <ligand>
        <name>Mg(2+)</name>
        <dbReference type="ChEBI" id="CHEBI:18420"/>
    </ligand>
</feature>
<feature type="binding site" evidence="10">
    <location>
        <position position="109"/>
    </location>
    <ligand>
        <name>4-amino-2-methyl-5-(diphosphooxymethyl)pyrimidine</name>
        <dbReference type="ChEBI" id="CHEBI:57841"/>
    </ligand>
</feature>
<evidence type="ECO:0000313" key="15">
    <source>
        <dbReference type="Proteomes" id="UP000054600"/>
    </source>
</evidence>
<feature type="binding site" evidence="10">
    <location>
        <position position="70"/>
    </location>
    <ligand>
        <name>4-amino-2-methyl-5-(diphosphooxymethyl)pyrimidine</name>
        <dbReference type="ChEBI" id="CHEBI:57841"/>
    </ligand>
</feature>
<dbReference type="FunFam" id="3.20.20.70:FF:000096">
    <property type="entry name" value="Thiamine-phosphate synthase"/>
    <property type="match status" value="1"/>
</dbReference>
<comment type="catalytic activity">
    <reaction evidence="8 10 11">
        <text>2-(2-carboxy-4-methylthiazol-5-yl)ethyl phosphate + 4-amino-2-methyl-5-(diphosphooxymethyl)pyrimidine + 2 H(+) = thiamine phosphate + CO2 + diphosphate</text>
        <dbReference type="Rhea" id="RHEA:47848"/>
        <dbReference type="ChEBI" id="CHEBI:15378"/>
        <dbReference type="ChEBI" id="CHEBI:16526"/>
        <dbReference type="ChEBI" id="CHEBI:33019"/>
        <dbReference type="ChEBI" id="CHEBI:37575"/>
        <dbReference type="ChEBI" id="CHEBI:57841"/>
        <dbReference type="ChEBI" id="CHEBI:62890"/>
        <dbReference type="EC" id="2.5.1.3"/>
    </reaction>
</comment>
<keyword evidence="14" id="KW-0418">Kinase</keyword>
<dbReference type="UniPathway" id="UPA00060">
    <property type="reaction ID" value="UER00141"/>
</dbReference>
<evidence type="ECO:0000256" key="10">
    <source>
        <dbReference type="HAMAP-Rule" id="MF_00097"/>
    </source>
</evidence>
<evidence type="ECO:0000256" key="1">
    <source>
        <dbReference type="ARBA" id="ARBA00003814"/>
    </source>
</evidence>
<gene>
    <name evidence="14" type="primary">thiDE</name>
    <name evidence="10" type="synonym">thiE</name>
    <name evidence="14" type="ORF">Lsha_0541</name>
</gene>
<evidence type="ECO:0000259" key="13">
    <source>
        <dbReference type="Pfam" id="PF02581"/>
    </source>
</evidence>
<reference evidence="14 15" key="1">
    <citation type="submission" date="2015-11" db="EMBL/GenBank/DDBJ databases">
        <title>Genomic analysis of 38 Legionella species identifies large and diverse effector repertoires.</title>
        <authorList>
            <person name="Burstein D."/>
            <person name="Amaro F."/>
            <person name="Zusman T."/>
            <person name="Lifshitz Z."/>
            <person name="Cohen O."/>
            <person name="Gilbert J.A."/>
            <person name="Pupko T."/>
            <person name="Shuman H.A."/>
            <person name="Segal G."/>
        </authorList>
    </citation>
    <scope>NUCLEOTIDE SEQUENCE [LARGE SCALE GENOMIC DNA]</scope>
    <source>
        <strain evidence="14 15">ATCC 49655</strain>
    </source>
</reference>
<evidence type="ECO:0000256" key="3">
    <source>
        <dbReference type="ARBA" id="ARBA00022679"/>
    </source>
</evidence>
<dbReference type="GO" id="GO:0009229">
    <property type="term" value="P:thiamine diphosphate biosynthetic process"/>
    <property type="evidence" value="ECO:0007669"/>
    <property type="project" value="UniProtKB-UniRule"/>
</dbReference>
<dbReference type="PATRIC" id="fig|1122169.6.peg.618"/>
<dbReference type="Proteomes" id="UP000054600">
    <property type="component" value="Unassembled WGS sequence"/>
</dbReference>
<evidence type="ECO:0000256" key="7">
    <source>
        <dbReference type="ARBA" id="ARBA00047334"/>
    </source>
</evidence>
<comment type="catalytic activity">
    <reaction evidence="7 10 11">
        <text>4-methyl-5-(2-phosphooxyethyl)-thiazole + 4-amino-2-methyl-5-(diphosphooxymethyl)pyrimidine + H(+) = thiamine phosphate + diphosphate</text>
        <dbReference type="Rhea" id="RHEA:22328"/>
        <dbReference type="ChEBI" id="CHEBI:15378"/>
        <dbReference type="ChEBI" id="CHEBI:33019"/>
        <dbReference type="ChEBI" id="CHEBI:37575"/>
        <dbReference type="ChEBI" id="CHEBI:57841"/>
        <dbReference type="ChEBI" id="CHEBI:58296"/>
        <dbReference type="EC" id="2.5.1.3"/>
    </reaction>
</comment>
<dbReference type="Gene3D" id="3.20.20.70">
    <property type="entry name" value="Aldolase class I"/>
    <property type="match status" value="1"/>
</dbReference>
<evidence type="ECO:0000256" key="12">
    <source>
        <dbReference type="RuleBase" id="RU004253"/>
    </source>
</evidence>
<protein>
    <recommendedName>
        <fullName evidence="10">Thiamine-phosphate synthase</fullName>
        <shortName evidence="10">TP synthase</shortName>
        <shortName evidence="10">TPS</shortName>
        <ecNumber evidence="10">2.5.1.3</ecNumber>
    </recommendedName>
    <alternativeName>
        <fullName evidence="10">Thiamine-phosphate pyrophosphorylase</fullName>
        <shortName evidence="10">TMP pyrophosphorylase</shortName>
        <shortName evidence="10">TMP-PPase</shortName>
    </alternativeName>
</protein>
<evidence type="ECO:0000256" key="4">
    <source>
        <dbReference type="ARBA" id="ARBA00022723"/>
    </source>
</evidence>
<dbReference type="STRING" id="1122169.Lsha_0541"/>
<dbReference type="InterPro" id="IPR022998">
    <property type="entry name" value="ThiamineP_synth_TenI"/>
</dbReference>
<dbReference type="GO" id="GO:0016301">
    <property type="term" value="F:kinase activity"/>
    <property type="evidence" value="ECO:0007669"/>
    <property type="project" value="UniProtKB-KW"/>
</dbReference>
<dbReference type="NCBIfam" id="TIGR00693">
    <property type="entry name" value="thiE"/>
    <property type="match status" value="1"/>
</dbReference>
<comment type="pathway">
    <text evidence="2 10 12">Cofactor biosynthesis; thiamine diphosphate biosynthesis; thiamine phosphate from 4-amino-2-methyl-5-diphosphomethylpyrimidine and 4-methyl-5-(2-phosphoethyl)-thiazole: step 1/1.</text>
</comment>
<keyword evidence="3 10" id="KW-0808">Transferase</keyword>
<dbReference type="GO" id="GO:0004789">
    <property type="term" value="F:thiamine-phosphate diphosphorylase activity"/>
    <property type="evidence" value="ECO:0007669"/>
    <property type="project" value="UniProtKB-UniRule"/>
</dbReference>